<proteinExistence type="predicted"/>
<sequence>MKLRLFSDQIHYIMYIGICLIYSPFSVQWRQEAPNSMYQYFIKVIWLD</sequence>
<reference evidence="2" key="1">
    <citation type="submission" date="2018-02" db="EMBL/GenBank/DDBJ databases">
        <title>Rhizophora mucronata_Transcriptome.</title>
        <authorList>
            <person name="Meera S.P."/>
            <person name="Sreeshan A."/>
            <person name="Augustine A."/>
        </authorList>
    </citation>
    <scope>NUCLEOTIDE SEQUENCE</scope>
    <source>
        <tissue evidence="2">Leaf</tissue>
    </source>
</reference>
<keyword evidence="1" id="KW-1133">Transmembrane helix</keyword>
<accession>A0A2P2M8E8</accession>
<evidence type="ECO:0000256" key="1">
    <source>
        <dbReference type="SAM" id="Phobius"/>
    </source>
</evidence>
<keyword evidence="1" id="KW-0812">Transmembrane</keyword>
<organism evidence="2">
    <name type="scientific">Rhizophora mucronata</name>
    <name type="common">Asiatic mangrove</name>
    <dbReference type="NCBI Taxonomy" id="61149"/>
    <lineage>
        <taxon>Eukaryota</taxon>
        <taxon>Viridiplantae</taxon>
        <taxon>Streptophyta</taxon>
        <taxon>Embryophyta</taxon>
        <taxon>Tracheophyta</taxon>
        <taxon>Spermatophyta</taxon>
        <taxon>Magnoliopsida</taxon>
        <taxon>eudicotyledons</taxon>
        <taxon>Gunneridae</taxon>
        <taxon>Pentapetalae</taxon>
        <taxon>rosids</taxon>
        <taxon>fabids</taxon>
        <taxon>Malpighiales</taxon>
        <taxon>Rhizophoraceae</taxon>
        <taxon>Rhizophora</taxon>
    </lineage>
</organism>
<keyword evidence="1" id="KW-0472">Membrane</keyword>
<dbReference type="EMBL" id="GGEC01046006">
    <property type="protein sequence ID" value="MBX26490.1"/>
    <property type="molecule type" value="Transcribed_RNA"/>
</dbReference>
<dbReference type="AlphaFoldDB" id="A0A2P2M8E8"/>
<evidence type="ECO:0000313" key="2">
    <source>
        <dbReference type="EMBL" id="MBX26490.1"/>
    </source>
</evidence>
<protein>
    <submittedName>
        <fullName evidence="2">Uncharacterized protein</fullName>
    </submittedName>
</protein>
<name>A0A2P2M8E8_RHIMU</name>
<feature type="transmembrane region" description="Helical" evidence="1">
    <location>
        <begin position="12"/>
        <end position="29"/>
    </location>
</feature>